<protein>
    <submittedName>
        <fullName evidence="3">Putative dna repair protein rad26 protein</fullName>
    </submittedName>
</protein>
<keyword evidence="1" id="KW-0175">Coiled coil</keyword>
<accession>R8BLL5</accession>
<reference evidence="4" key="1">
    <citation type="journal article" date="2013" name="Genome Announc.">
        <title>Draft genome sequence of the ascomycete Phaeoacremonium aleophilum strain UCR-PA7, a causal agent of the esca disease complex in grapevines.</title>
        <authorList>
            <person name="Blanco-Ulate B."/>
            <person name="Rolshausen P."/>
            <person name="Cantu D."/>
        </authorList>
    </citation>
    <scope>NUCLEOTIDE SEQUENCE [LARGE SCALE GENOMIC DNA]</scope>
    <source>
        <strain evidence="4">UCR-PA7</strain>
    </source>
</reference>
<evidence type="ECO:0000256" key="2">
    <source>
        <dbReference type="SAM" id="MobiDB-lite"/>
    </source>
</evidence>
<feature type="compositionally biased region" description="Pro residues" evidence="2">
    <location>
        <begin position="243"/>
        <end position="252"/>
    </location>
</feature>
<dbReference type="EMBL" id="KB933102">
    <property type="protein sequence ID" value="EOO00165.1"/>
    <property type="molecule type" value="Genomic_DNA"/>
</dbReference>
<dbReference type="GeneID" id="19324784"/>
<feature type="coiled-coil region" evidence="1">
    <location>
        <begin position="31"/>
        <end position="58"/>
    </location>
</feature>
<name>R8BLL5_PHAM7</name>
<dbReference type="KEGG" id="tmn:UCRPA7_4342"/>
<dbReference type="HOGENOM" id="CLU_1103413_0_0_1"/>
<gene>
    <name evidence="3" type="ORF">UCRPA7_4342</name>
</gene>
<evidence type="ECO:0000313" key="3">
    <source>
        <dbReference type="EMBL" id="EOO00165.1"/>
    </source>
</evidence>
<feature type="region of interest" description="Disordered" evidence="2">
    <location>
        <begin position="1"/>
        <end position="30"/>
    </location>
</feature>
<evidence type="ECO:0000313" key="4">
    <source>
        <dbReference type="Proteomes" id="UP000014074"/>
    </source>
</evidence>
<feature type="region of interest" description="Disordered" evidence="2">
    <location>
        <begin position="123"/>
        <end position="252"/>
    </location>
</feature>
<organism evidence="3 4">
    <name type="scientific">Phaeoacremonium minimum (strain UCR-PA7)</name>
    <name type="common">Esca disease fungus</name>
    <name type="synonym">Togninia minima</name>
    <dbReference type="NCBI Taxonomy" id="1286976"/>
    <lineage>
        <taxon>Eukaryota</taxon>
        <taxon>Fungi</taxon>
        <taxon>Dikarya</taxon>
        <taxon>Ascomycota</taxon>
        <taxon>Pezizomycotina</taxon>
        <taxon>Sordariomycetes</taxon>
        <taxon>Sordariomycetidae</taxon>
        <taxon>Togniniales</taxon>
        <taxon>Togniniaceae</taxon>
        <taxon>Phaeoacremonium</taxon>
    </lineage>
</organism>
<keyword evidence="4" id="KW-1185">Reference proteome</keyword>
<proteinExistence type="predicted"/>
<dbReference type="AlphaFoldDB" id="R8BLL5"/>
<dbReference type="Proteomes" id="UP000014074">
    <property type="component" value="Unassembled WGS sequence"/>
</dbReference>
<dbReference type="eggNOG" id="ENOG502RZ1G">
    <property type="taxonomic scope" value="Eukaryota"/>
</dbReference>
<sequence length="252" mass="26851">MRPPPPPPPPIPRHSTYLAGQAPPQPSQTALHNQGDLVAALQARVNALEAELTSSKGEVAIVRSKYDKSVTTHAAEVARLKKQNAEALSKQERMVEAALAAEKNAATELHFTKQDLKEELQKAKRGRNQGDGMTTPKKAKSAGWGNVADGFDDIEILPSPSRAQGGPRSRGKGTMSGAVAPPIAERTPTKGKRKRPMVDSPVMALETEDDVVMADQSSTAQLDQVGAHQSSSGLPYDVSNKRPLPPNPNIIG</sequence>
<feature type="compositionally biased region" description="Pro residues" evidence="2">
    <location>
        <begin position="1"/>
        <end position="12"/>
    </location>
</feature>
<evidence type="ECO:0000256" key="1">
    <source>
        <dbReference type="SAM" id="Coils"/>
    </source>
</evidence>
<dbReference type="RefSeq" id="XP_007915084.1">
    <property type="nucleotide sequence ID" value="XM_007916893.1"/>
</dbReference>
<dbReference type="OrthoDB" id="5245063at2759"/>
<feature type="compositionally biased region" description="Polar residues" evidence="2">
    <location>
        <begin position="215"/>
        <end position="233"/>
    </location>
</feature>